<keyword evidence="1" id="KW-0805">Transcription regulation</keyword>
<dbReference type="KEGG" id="cgo:Corgl_0103"/>
<dbReference type="EMBL" id="CP002628">
    <property type="protein sequence ID" value="AEB06230.1"/>
    <property type="molecule type" value="Genomic_DNA"/>
</dbReference>
<gene>
    <name evidence="6" type="ordered locus">Corgl_0103</name>
</gene>
<keyword evidence="2" id="KW-0238">DNA-binding</keyword>
<organism evidence="6 7">
    <name type="scientific">Coriobacterium glomerans (strain ATCC 49209 / DSM 20642 / JCM 10262 / PW2)</name>
    <dbReference type="NCBI Taxonomy" id="700015"/>
    <lineage>
        <taxon>Bacteria</taxon>
        <taxon>Bacillati</taxon>
        <taxon>Actinomycetota</taxon>
        <taxon>Coriobacteriia</taxon>
        <taxon>Coriobacteriales</taxon>
        <taxon>Coriobacteriaceae</taxon>
        <taxon>Coriobacterium</taxon>
    </lineage>
</organism>
<dbReference type="InterPro" id="IPR036388">
    <property type="entry name" value="WH-like_DNA-bd_sf"/>
</dbReference>
<dbReference type="InterPro" id="IPR009057">
    <property type="entry name" value="Homeodomain-like_sf"/>
</dbReference>
<dbReference type="Proteomes" id="UP000006851">
    <property type="component" value="Chromosome"/>
</dbReference>
<keyword evidence="3" id="KW-0804">Transcription</keyword>
<accession>F2N9X5</accession>
<dbReference type="AlphaFoldDB" id="F2N9X5"/>
<evidence type="ECO:0000256" key="2">
    <source>
        <dbReference type="ARBA" id="ARBA00023125"/>
    </source>
</evidence>
<dbReference type="InterPro" id="IPR047640">
    <property type="entry name" value="RpiR-like"/>
</dbReference>
<dbReference type="InterPro" id="IPR035472">
    <property type="entry name" value="RpiR-like_SIS"/>
</dbReference>
<evidence type="ECO:0000259" key="4">
    <source>
        <dbReference type="PROSITE" id="PS51071"/>
    </source>
</evidence>
<dbReference type="PANTHER" id="PTHR30514:SF10">
    <property type="entry name" value="MURR_RPIR FAMILY TRANSCRIPTIONAL REGULATOR"/>
    <property type="match status" value="1"/>
</dbReference>
<dbReference type="STRING" id="700015.Corgl_0103"/>
<evidence type="ECO:0000313" key="7">
    <source>
        <dbReference type="Proteomes" id="UP000006851"/>
    </source>
</evidence>
<dbReference type="InterPro" id="IPR000281">
    <property type="entry name" value="HTH_RpiR"/>
</dbReference>
<evidence type="ECO:0000313" key="6">
    <source>
        <dbReference type="EMBL" id="AEB06230.1"/>
    </source>
</evidence>
<protein>
    <submittedName>
        <fullName evidence="6">Transcriptional regulator, RpiR family</fullName>
    </submittedName>
</protein>
<dbReference type="OrthoDB" id="370421at2"/>
<dbReference type="SUPFAM" id="SSF46689">
    <property type="entry name" value="Homeodomain-like"/>
    <property type="match status" value="1"/>
</dbReference>
<dbReference type="eggNOG" id="COG1737">
    <property type="taxonomic scope" value="Bacteria"/>
</dbReference>
<keyword evidence="7" id="KW-1185">Reference proteome</keyword>
<dbReference type="InterPro" id="IPR046348">
    <property type="entry name" value="SIS_dom_sf"/>
</dbReference>
<dbReference type="PROSITE" id="PS51464">
    <property type="entry name" value="SIS"/>
    <property type="match status" value="1"/>
</dbReference>
<dbReference type="GO" id="GO:1901135">
    <property type="term" value="P:carbohydrate derivative metabolic process"/>
    <property type="evidence" value="ECO:0007669"/>
    <property type="project" value="InterPro"/>
</dbReference>
<reference evidence="7" key="1">
    <citation type="journal article" date="2013" name="Stand. Genomic Sci.">
        <title>Complete genome sequence of Coriobacterium glomerans type strain (PW2(T)) from the midgut of Pyrrhocoris apterus L. (red soldier bug).</title>
        <authorList>
            <person name="Stackebrandt E."/>
            <person name="Zeytun A."/>
            <person name="Lapidus A."/>
            <person name="Nolan M."/>
            <person name="Lucas S."/>
            <person name="Hammon N."/>
            <person name="Deshpande S."/>
            <person name="Cheng J.F."/>
            <person name="Tapia R."/>
            <person name="Goodwin L.A."/>
            <person name="Pitluck S."/>
            <person name="Liolios K."/>
            <person name="Pagani I."/>
            <person name="Ivanova N."/>
            <person name="Mavromatis K."/>
            <person name="Mikhailova N."/>
            <person name="Huntemann M."/>
            <person name="Pati A."/>
            <person name="Chen A."/>
            <person name="Palaniappan K."/>
            <person name="Chang Y.J."/>
            <person name="Land M."/>
            <person name="Hauser L."/>
            <person name="Rohde M."/>
            <person name="Pukall R."/>
            <person name="Goker M."/>
            <person name="Detter J.C."/>
            <person name="Woyke T."/>
            <person name="Bristow J."/>
            <person name="Eisen J.A."/>
            <person name="Markowitz V."/>
            <person name="Hugenholtz P."/>
            <person name="Kyrpides N.C."/>
            <person name="Klenk H.P."/>
        </authorList>
    </citation>
    <scope>NUCLEOTIDE SEQUENCE</scope>
    <source>
        <strain evidence="7">ATCC 49209 / DSM 20642 / JCM 10262 / PW2</strain>
    </source>
</reference>
<dbReference type="Gene3D" id="1.10.10.10">
    <property type="entry name" value="Winged helix-like DNA-binding domain superfamily/Winged helix DNA-binding domain"/>
    <property type="match status" value="1"/>
</dbReference>
<dbReference type="SUPFAM" id="SSF53697">
    <property type="entry name" value="SIS domain"/>
    <property type="match status" value="1"/>
</dbReference>
<sequence>MELPERLMSICSLTDAEKTVAAFIVKNSDTVCSMPIQDLARRTHASTTTVLRLCKKIGFHGFKELKARLALDYRSRLVRKSDVNINLPFDEFDSEIEIASKIAGLTNDTVASCLQRFDKEAIRTAVSRLSSASSIVAIGVSDSFIRLIDFQNKMLKINVYVKITYQQPDQAYLCTHAHEEDVALLVSYSGRTAEILNEIRILRNGGVPIVAITSDPLSPLGLEADTLIELPSDENTQIANYSLSSQVAIEYALNVIFSCIYAARYRESKSHLLESRKLYLHQ</sequence>
<dbReference type="InterPro" id="IPR001347">
    <property type="entry name" value="SIS_dom"/>
</dbReference>
<dbReference type="Pfam" id="PF01380">
    <property type="entry name" value="SIS"/>
    <property type="match status" value="1"/>
</dbReference>
<evidence type="ECO:0000256" key="3">
    <source>
        <dbReference type="ARBA" id="ARBA00023163"/>
    </source>
</evidence>
<dbReference type="Gene3D" id="3.40.50.10490">
    <property type="entry name" value="Glucose-6-phosphate isomerase like protein, domain 1"/>
    <property type="match status" value="1"/>
</dbReference>
<dbReference type="Pfam" id="PF01418">
    <property type="entry name" value="HTH_6"/>
    <property type="match status" value="1"/>
</dbReference>
<proteinExistence type="predicted"/>
<dbReference type="HOGENOM" id="CLU_055769_2_1_11"/>
<feature type="domain" description="HTH rpiR-type" evidence="4">
    <location>
        <begin position="1"/>
        <end position="76"/>
    </location>
</feature>
<dbReference type="RefSeq" id="WP_013707973.1">
    <property type="nucleotide sequence ID" value="NC_015389.1"/>
</dbReference>
<dbReference type="GO" id="GO:0097367">
    <property type="term" value="F:carbohydrate derivative binding"/>
    <property type="evidence" value="ECO:0007669"/>
    <property type="project" value="InterPro"/>
</dbReference>
<feature type="domain" description="SIS" evidence="5">
    <location>
        <begin position="125"/>
        <end position="266"/>
    </location>
</feature>
<evidence type="ECO:0000259" key="5">
    <source>
        <dbReference type="PROSITE" id="PS51464"/>
    </source>
</evidence>
<dbReference type="PROSITE" id="PS51071">
    <property type="entry name" value="HTH_RPIR"/>
    <property type="match status" value="1"/>
</dbReference>
<dbReference type="GO" id="GO:0003677">
    <property type="term" value="F:DNA binding"/>
    <property type="evidence" value="ECO:0007669"/>
    <property type="project" value="UniProtKB-KW"/>
</dbReference>
<dbReference type="PANTHER" id="PTHR30514">
    <property type="entry name" value="GLUCOKINASE"/>
    <property type="match status" value="1"/>
</dbReference>
<dbReference type="GO" id="GO:0003700">
    <property type="term" value="F:DNA-binding transcription factor activity"/>
    <property type="evidence" value="ECO:0007669"/>
    <property type="project" value="InterPro"/>
</dbReference>
<dbReference type="CDD" id="cd05013">
    <property type="entry name" value="SIS_RpiR"/>
    <property type="match status" value="1"/>
</dbReference>
<name>F2N9X5_CORGP</name>
<evidence type="ECO:0000256" key="1">
    <source>
        <dbReference type="ARBA" id="ARBA00023015"/>
    </source>
</evidence>